<gene>
    <name evidence="8" type="ORF">QO010_002924</name>
</gene>
<evidence type="ECO:0000259" key="7">
    <source>
        <dbReference type="PROSITE" id="PS50977"/>
    </source>
</evidence>
<evidence type="ECO:0000256" key="5">
    <source>
        <dbReference type="ARBA" id="ARBA00023163"/>
    </source>
</evidence>
<dbReference type="Pfam" id="PF00440">
    <property type="entry name" value="TetR_N"/>
    <property type="match status" value="1"/>
</dbReference>
<proteinExistence type="predicted"/>
<feature type="DNA-binding region" description="H-T-H motif" evidence="6">
    <location>
        <begin position="25"/>
        <end position="44"/>
    </location>
</feature>
<dbReference type="InterPro" id="IPR050109">
    <property type="entry name" value="HTH-type_TetR-like_transc_reg"/>
</dbReference>
<comment type="function">
    <text evidence="1">TetR is the repressor of the tetracycline resistance element; its N-terminal region forms a helix-turn-helix structure and binds DNA. Binding of tetracycline to TetR reduces the repressor affinity for the tetracycline resistance gene (tetA) promoter operator sites.</text>
</comment>
<feature type="domain" description="HTH tetR-type" evidence="7">
    <location>
        <begin position="2"/>
        <end position="62"/>
    </location>
</feature>
<dbReference type="Proteomes" id="UP001228905">
    <property type="component" value="Unassembled WGS sequence"/>
</dbReference>
<dbReference type="InterPro" id="IPR004111">
    <property type="entry name" value="Repressor_TetR_C"/>
</dbReference>
<comment type="caution">
    <text evidence="8">The sequence shown here is derived from an EMBL/GenBank/DDBJ whole genome shotgun (WGS) entry which is preliminary data.</text>
</comment>
<reference evidence="8 9" key="1">
    <citation type="submission" date="2023-07" db="EMBL/GenBank/DDBJ databases">
        <title>Genomic Encyclopedia of Type Strains, Phase IV (KMG-IV): sequencing the most valuable type-strain genomes for metagenomic binning, comparative biology and taxonomic classification.</title>
        <authorList>
            <person name="Goeker M."/>
        </authorList>
    </citation>
    <scope>NUCLEOTIDE SEQUENCE [LARGE SCALE GENOMIC DNA]</scope>
    <source>
        <strain evidence="8 9">DSM 18695</strain>
    </source>
</reference>
<dbReference type="Pfam" id="PF02909">
    <property type="entry name" value="TetR_C_1"/>
    <property type="match status" value="1"/>
</dbReference>
<name>A0ABU0IT28_9CAUL</name>
<evidence type="ECO:0000256" key="1">
    <source>
        <dbReference type="ARBA" id="ARBA00002856"/>
    </source>
</evidence>
<dbReference type="Gene3D" id="1.10.357.10">
    <property type="entry name" value="Tetracycline Repressor, domain 2"/>
    <property type="match status" value="1"/>
</dbReference>
<evidence type="ECO:0000256" key="2">
    <source>
        <dbReference type="ARBA" id="ARBA00022491"/>
    </source>
</evidence>
<dbReference type="PANTHER" id="PTHR30055">
    <property type="entry name" value="HTH-TYPE TRANSCRIPTIONAL REGULATOR RUTR"/>
    <property type="match status" value="1"/>
</dbReference>
<dbReference type="PROSITE" id="PS01081">
    <property type="entry name" value="HTH_TETR_1"/>
    <property type="match status" value="1"/>
</dbReference>
<keyword evidence="5" id="KW-0804">Transcription</keyword>
<dbReference type="Gene3D" id="1.10.10.60">
    <property type="entry name" value="Homeodomain-like"/>
    <property type="match status" value="1"/>
</dbReference>
<evidence type="ECO:0000313" key="8">
    <source>
        <dbReference type="EMBL" id="MDQ0465140.1"/>
    </source>
</evidence>
<evidence type="ECO:0000256" key="6">
    <source>
        <dbReference type="PROSITE-ProRule" id="PRU00335"/>
    </source>
</evidence>
<dbReference type="PRINTS" id="PR00400">
    <property type="entry name" value="TETREPRESSOR"/>
</dbReference>
<dbReference type="PROSITE" id="PS50977">
    <property type="entry name" value="HTH_TETR_2"/>
    <property type="match status" value="1"/>
</dbReference>
<evidence type="ECO:0000313" key="9">
    <source>
        <dbReference type="Proteomes" id="UP001228905"/>
    </source>
</evidence>
<protein>
    <submittedName>
        <fullName evidence="8">TetR/AcrR family tetracycline transcriptional repressor</fullName>
    </submittedName>
</protein>
<dbReference type="InterPro" id="IPR009057">
    <property type="entry name" value="Homeodomain-like_sf"/>
</dbReference>
<dbReference type="InterPro" id="IPR001647">
    <property type="entry name" value="HTH_TetR"/>
</dbReference>
<accession>A0ABU0IT28</accession>
<evidence type="ECO:0000256" key="4">
    <source>
        <dbReference type="ARBA" id="ARBA00023125"/>
    </source>
</evidence>
<dbReference type="InterPro" id="IPR023772">
    <property type="entry name" value="DNA-bd_HTH_TetR-type_CS"/>
</dbReference>
<dbReference type="RefSeq" id="WP_307350285.1">
    <property type="nucleotide sequence ID" value="NZ_JAUSVS010000005.1"/>
</dbReference>
<sequence>MALERGAIVEAALALLDEVGLEGLSTRRLAARLGVQGPSLYWHFKTMAQLHDHMAEAMLAGQMPSADPAVFPGDWRHWLAEGARAMRRVALSRRDGARVLSAARPTGKSPVLSYPAMVGRLEAAGFTAQEGRDAMMTLGRYVLGWTLHEQAAGLEPDSDRGFEFGLEAMLNGVGLRLEAKAG</sequence>
<organism evidence="8 9">
    <name type="scientific">Caulobacter ginsengisoli</name>
    <dbReference type="NCBI Taxonomy" id="400775"/>
    <lineage>
        <taxon>Bacteria</taxon>
        <taxon>Pseudomonadati</taxon>
        <taxon>Pseudomonadota</taxon>
        <taxon>Alphaproteobacteria</taxon>
        <taxon>Caulobacterales</taxon>
        <taxon>Caulobacteraceae</taxon>
        <taxon>Caulobacter</taxon>
    </lineage>
</organism>
<dbReference type="SUPFAM" id="SSF46689">
    <property type="entry name" value="Homeodomain-like"/>
    <property type="match status" value="1"/>
</dbReference>
<evidence type="ECO:0000256" key="3">
    <source>
        <dbReference type="ARBA" id="ARBA00023015"/>
    </source>
</evidence>
<keyword evidence="4 6" id="KW-0238">DNA-binding</keyword>
<keyword evidence="3" id="KW-0805">Transcription regulation</keyword>
<dbReference type="EMBL" id="JAUSVS010000005">
    <property type="protein sequence ID" value="MDQ0465140.1"/>
    <property type="molecule type" value="Genomic_DNA"/>
</dbReference>
<keyword evidence="9" id="KW-1185">Reference proteome</keyword>
<dbReference type="InterPro" id="IPR003012">
    <property type="entry name" value="Tet_transcr_reg_TetR"/>
</dbReference>
<dbReference type="SUPFAM" id="SSF48498">
    <property type="entry name" value="Tetracyclin repressor-like, C-terminal domain"/>
    <property type="match status" value="1"/>
</dbReference>
<dbReference type="InterPro" id="IPR036271">
    <property type="entry name" value="Tet_transcr_reg_TetR-rel_C_sf"/>
</dbReference>
<dbReference type="PANTHER" id="PTHR30055:SF151">
    <property type="entry name" value="TRANSCRIPTIONAL REGULATORY PROTEIN"/>
    <property type="match status" value="1"/>
</dbReference>
<dbReference type="PRINTS" id="PR00455">
    <property type="entry name" value="HTHTETR"/>
</dbReference>
<keyword evidence="2" id="KW-0678">Repressor</keyword>